<dbReference type="InterPro" id="IPR051531">
    <property type="entry name" value="N-acetyltransferase"/>
</dbReference>
<dbReference type="OrthoDB" id="452315at2"/>
<gene>
    <name evidence="2" type="ORF">SAMN02982927_01448</name>
</gene>
<dbReference type="PANTHER" id="PTHR43792:SF13">
    <property type="entry name" value="ACETYLTRANSFERASE"/>
    <property type="match status" value="1"/>
</dbReference>
<protein>
    <submittedName>
        <fullName evidence="2">Protein N-acetyltransferase, RimJ/RimL family</fullName>
    </submittedName>
</protein>
<dbReference type="STRING" id="269670.SAMN02982927_01448"/>
<dbReference type="EMBL" id="FOOY01000008">
    <property type="protein sequence ID" value="SFG34099.1"/>
    <property type="molecule type" value="Genomic_DNA"/>
</dbReference>
<dbReference type="GO" id="GO:0016747">
    <property type="term" value="F:acyltransferase activity, transferring groups other than amino-acyl groups"/>
    <property type="evidence" value="ECO:0007669"/>
    <property type="project" value="InterPro"/>
</dbReference>
<accession>A0A1I2R3N1</accession>
<dbReference type="AlphaFoldDB" id="A0A1I2R3N1"/>
<keyword evidence="2" id="KW-0808">Transferase</keyword>
<reference evidence="3" key="1">
    <citation type="submission" date="2016-10" db="EMBL/GenBank/DDBJ databases">
        <authorList>
            <person name="Varghese N."/>
            <person name="Submissions S."/>
        </authorList>
    </citation>
    <scope>NUCLEOTIDE SEQUENCE [LARGE SCALE GENOMIC DNA]</scope>
    <source>
        <strain evidence="3">ATCC 700379</strain>
    </source>
</reference>
<sequence>MDATNLQSRVLVLTPLSIDDLMRIKNKESDRMEIQLDSETISESFRAAIIKKINKMNEISEELHPWYTYWIIVDRATMKGIGLIGFKGSPDENGYSEIGYGMSPNFRRKGLMTEAVNTLMEWARLNSNCKGIIAHALKTNSGSIKVLKNCGFQFVNSEELESVYVHKFI</sequence>
<dbReference type="Gene3D" id="3.40.630.30">
    <property type="match status" value="1"/>
</dbReference>
<dbReference type="Pfam" id="PF13302">
    <property type="entry name" value="Acetyltransf_3"/>
    <property type="match status" value="1"/>
</dbReference>
<name>A0A1I2R3N1_9BACL</name>
<dbReference type="PROSITE" id="PS51186">
    <property type="entry name" value="GNAT"/>
    <property type="match status" value="1"/>
</dbReference>
<proteinExistence type="predicted"/>
<feature type="domain" description="N-acetyltransferase" evidence="1">
    <location>
        <begin position="8"/>
        <end position="169"/>
    </location>
</feature>
<dbReference type="SUPFAM" id="SSF55729">
    <property type="entry name" value="Acyl-CoA N-acyltransferases (Nat)"/>
    <property type="match status" value="1"/>
</dbReference>
<dbReference type="PANTHER" id="PTHR43792">
    <property type="entry name" value="GNAT FAMILY, PUTATIVE (AFU_ORTHOLOGUE AFUA_3G00765)-RELATED-RELATED"/>
    <property type="match status" value="1"/>
</dbReference>
<dbReference type="InterPro" id="IPR016181">
    <property type="entry name" value="Acyl_CoA_acyltransferase"/>
</dbReference>
<dbReference type="CDD" id="cd04301">
    <property type="entry name" value="NAT_SF"/>
    <property type="match status" value="1"/>
</dbReference>
<evidence type="ECO:0000313" key="2">
    <source>
        <dbReference type="EMBL" id="SFG34099.1"/>
    </source>
</evidence>
<keyword evidence="3" id="KW-1185">Reference proteome</keyword>
<dbReference type="InterPro" id="IPR000182">
    <property type="entry name" value="GNAT_dom"/>
</dbReference>
<evidence type="ECO:0000259" key="1">
    <source>
        <dbReference type="PROSITE" id="PS51186"/>
    </source>
</evidence>
<dbReference type="Proteomes" id="UP000198752">
    <property type="component" value="Unassembled WGS sequence"/>
</dbReference>
<evidence type="ECO:0000313" key="3">
    <source>
        <dbReference type="Proteomes" id="UP000198752"/>
    </source>
</evidence>
<organism evidence="2 3">
    <name type="scientific">Sporolactobacillus nakayamae</name>
    <dbReference type="NCBI Taxonomy" id="269670"/>
    <lineage>
        <taxon>Bacteria</taxon>
        <taxon>Bacillati</taxon>
        <taxon>Bacillota</taxon>
        <taxon>Bacilli</taxon>
        <taxon>Bacillales</taxon>
        <taxon>Sporolactobacillaceae</taxon>
        <taxon>Sporolactobacillus</taxon>
    </lineage>
</organism>
<dbReference type="RefSeq" id="WP_093671489.1">
    <property type="nucleotide sequence ID" value="NZ_FOOY01000008.1"/>
</dbReference>